<dbReference type="AlphaFoldDB" id="A0AAV2YXS2"/>
<gene>
    <name evidence="2" type="ORF">N0F65_000487</name>
</gene>
<evidence type="ECO:0000313" key="3">
    <source>
        <dbReference type="Proteomes" id="UP001146120"/>
    </source>
</evidence>
<feature type="compositionally biased region" description="Acidic residues" evidence="1">
    <location>
        <begin position="123"/>
        <end position="140"/>
    </location>
</feature>
<reference evidence="2" key="2">
    <citation type="journal article" date="2023" name="Microbiol Resour">
        <title>Decontamination and Annotation of the Draft Genome Sequence of the Oomycete Lagenidium giganteum ARSEF 373.</title>
        <authorList>
            <person name="Morgan W.R."/>
            <person name="Tartar A."/>
        </authorList>
    </citation>
    <scope>NUCLEOTIDE SEQUENCE</scope>
    <source>
        <strain evidence="2">ARSEF 373</strain>
    </source>
</reference>
<evidence type="ECO:0000313" key="2">
    <source>
        <dbReference type="EMBL" id="DAZ98955.1"/>
    </source>
</evidence>
<feature type="compositionally biased region" description="Basic residues" evidence="1">
    <location>
        <begin position="17"/>
        <end position="40"/>
    </location>
</feature>
<feature type="region of interest" description="Disordered" evidence="1">
    <location>
        <begin position="102"/>
        <end position="181"/>
    </location>
</feature>
<feature type="region of interest" description="Disordered" evidence="1">
    <location>
        <begin position="206"/>
        <end position="227"/>
    </location>
</feature>
<feature type="compositionally biased region" description="Polar residues" evidence="1">
    <location>
        <begin position="218"/>
        <end position="227"/>
    </location>
</feature>
<protein>
    <submittedName>
        <fullName evidence="2">Uncharacterized protein</fullName>
    </submittedName>
</protein>
<feature type="compositionally biased region" description="Basic and acidic residues" evidence="1">
    <location>
        <begin position="103"/>
        <end position="122"/>
    </location>
</feature>
<reference evidence="2" key="1">
    <citation type="submission" date="2022-11" db="EMBL/GenBank/DDBJ databases">
        <authorList>
            <person name="Morgan W.R."/>
            <person name="Tartar A."/>
        </authorList>
    </citation>
    <scope>NUCLEOTIDE SEQUENCE</scope>
    <source>
        <strain evidence="2">ARSEF 373</strain>
    </source>
</reference>
<feature type="region of interest" description="Disordered" evidence="1">
    <location>
        <begin position="1"/>
        <end position="40"/>
    </location>
</feature>
<comment type="caution">
    <text evidence="2">The sequence shown here is derived from an EMBL/GenBank/DDBJ whole genome shotgun (WGS) entry which is preliminary data.</text>
</comment>
<dbReference type="EMBL" id="DAKRPA010000093">
    <property type="protein sequence ID" value="DAZ98955.1"/>
    <property type="molecule type" value="Genomic_DNA"/>
</dbReference>
<proteinExistence type="predicted"/>
<name>A0AAV2YXS2_9STRA</name>
<evidence type="ECO:0000256" key="1">
    <source>
        <dbReference type="SAM" id="MobiDB-lite"/>
    </source>
</evidence>
<organism evidence="2 3">
    <name type="scientific">Lagenidium giganteum</name>
    <dbReference type="NCBI Taxonomy" id="4803"/>
    <lineage>
        <taxon>Eukaryota</taxon>
        <taxon>Sar</taxon>
        <taxon>Stramenopiles</taxon>
        <taxon>Oomycota</taxon>
        <taxon>Peronosporomycetes</taxon>
        <taxon>Pythiales</taxon>
        <taxon>Pythiaceae</taxon>
    </lineage>
</organism>
<dbReference type="Proteomes" id="UP001146120">
    <property type="component" value="Unassembled WGS sequence"/>
</dbReference>
<accession>A0AAV2YXS2</accession>
<sequence length="267" mass="30517">MLPQPMDGRQQALQSPIKRKLLRPRRRKRRRRRRRGLRRTWHASHATWLPRASAEYIRVHAKNDFIGSSSKLMTRFAQLKQLQGTASSGNLNERKYLYAFSPTRKDSHHDESDGDDMEHGNDDGEDDDDDDEDEDEEDDFHIENLILMDDNRSPASASLDSGAPHSPRNDRRDSHIPTVTLPVVSHRPHSHELTGLSTRYDASTLAQDAETEAARAEPQSSHNDSTRSVQVRAFKPMLCHQAAWLSPELTAWLVASGMFLTRPKREV</sequence>
<keyword evidence="3" id="KW-1185">Reference proteome</keyword>